<comment type="caution">
    <text evidence="1">The sequence shown here is derived from an EMBL/GenBank/DDBJ whole genome shotgun (WGS) entry which is preliminary data.</text>
</comment>
<dbReference type="AlphaFoldDB" id="A0A931BDC8"/>
<dbReference type="Proteomes" id="UP000645610">
    <property type="component" value="Unassembled WGS sequence"/>
</dbReference>
<gene>
    <name evidence="1" type="ORF">I2I01_09160</name>
</gene>
<dbReference type="Pfam" id="PF06037">
    <property type="entry name" value="DUF922"/>
    <property type="match status" value="1"/>
</dbReference>
<name>A0A931BDC8_9BACT</name>
<dbReference type="InterPro" id="IPR010321">
    <property type="entry name" value="DUF922"/>
</dbReference>
<organism evidence="1 2">
    <name type="scientific">Hymenobacter properus</name>
    <dbReference type="NCBI Taxonomy" id="2791026"/>
    <lineage>
        <taxon>Bacteria</taxon>
        <taxon>Pseudomonadati</taxon>
        <taxon>Bacteroidota</taxon>
        <taxon>Cytophagia</taxon>
        <taxon>Cytophagales</taxon>
        <taxon>Hymenobacteraceae</taxon>
        <taxon>Hymenobacter</taxon>
    </lineage>
</organism>
<keyword evidence="2" id="KW-1185">Reference proteome</keyword>
<proteinExistence type="predicted"/>
<dbReference type="EMBL" id="JADQDP010000002">
    <property type="protein sequence ID" value="MBF9141800.1"/>
    <property type="molecule type" value="Genomic_DNA"/>
</dbReference>
<protein>
    <recommendedName>
        <fullName evidence="3">DUF922 domain-containing protein</fullName>
    </recommendedName>
</protein>
<dbReference type="RefSeq" id="WP_196286141.1">
    <property type="nucleotide sequence ID" value="NZ_JADQDP010000002.1"/>
</dbReference>
<evidence type="ECO:0000313" key="2">
    <source>
        <dbReference type="Proteomes" id="UP000645610"/>
    </source>
</evidence>
<accession>A0A931BDC8</accession>
<sequence>MKRLFTTLGLGLTLAACSPRVITQASQSPHNIVAAPGFVVIDETDKFSGPSEEVGDIEIKDTGLTLSCDYETVIARATKEAQALGANVLKVYEHHLPDHWSTCHRIKAKALRVADLAPFEKEIVWNAARRLAQVDFKASTESRPFEAATSSFIRYHYVGRLFQGKVQFKVETVFDCQNSYFKGKQDPERTLAHEQGHFDITEVFARRFTKAVKEQVADTKELAQKQEAIYRQISTEAQAMHDKYDSEIYADRSKQAGWLVTITQELNGLQAYADKEISLKIKM</sequence>
<evidence type="ECO:0000313" key="1">
    <source>
        <dbReference type="EMBL" id="MBF9141800.1"/>
    </source>
</evidence>
<evidence type="ECO:0008006" key="3">
    <source>
        <dbReference type="Google" id="ProtNLM"/>
    </source>
</evidence>
<reference evidence="1 2" key="1">
    <citation type="submission" date="2020-11" db="EMBL/GenBank/DDBJ databases">
        <authorList>
            <person name="Kim M.K."/>
        </authorList>
    </citation>
    <scope>NUCLEOTIDE SEQUENCE [LARGE SCALE GENOMIC DNA]</scope>
    <source>
        <strain evidence="1 2">BT439</strain>
    </source>
</reference>
<dbReference type="PROSITE" id="PS51257">
    <property type="entry name" value="PROKAR_LIPOPROTEIN"/>
    <property type="match status" value="1"/>
</dbReference>